<dbReference type="InterPro" id="IPR011033">
    <property type="entry name" value="PRC_barrel-like_sf"/>
</dbReference>
<dbReference type="SUPFAM" id="SSF50346">
    <property type="entry name" value="PRC-barrel domain"/>
    <property type="match status" value="1"/>
</dbReference>
<gene>
    <name evidence="2" type="ORF">M3I19_03805</name>
</gene>
<reference evidence="2" key="1">
    <citation type="submission" date="2022-05" db="EMBL/GenBank/DDBJ databases">
        <title>Using nanopore sequencing to obtain complete genomes from saliva samples.</title>
        <authorList>
            <person name="Baker J.L."/>
        </authorList>
    </citation>
    <scope>NUCLEOTIDE SEQUENCE</scope>
    <source>
        <strain evidence="2">JCVI-JB-Lp32</strain>
    </source>
</reference>
<dbReference type="Pfam" id="PF24986">
    <property type="entry name" value="PRC_RimM"/>
    <property type="match status" value="1"/>
</dbReference>
<proteinExistence type="predicted"/>
<name>A0A9E7D4A5_9ACTN</name>
<dbReference type="AlphaFoldDB" id="A0A9E7D4A5"/>
<accession>A0A9E7D4A5</accession>
<evidence type="ECO:0000259" key="1">
    <source>
        <dbReference type="Pfam" id="PF24986"/>
    </source>
</evidence>
<organism evidence="2 3">
    <name type="scientific">Lancefieldella parvula</name>
    <dbReference type="NCBI Taxonomy" id="1382"/>
    <lineage>
        <taxon>Bacteria</taxon>
        <taxon>Bacillati</taxon>
        <taxon>Actinomycetota</taxon>
        <taxon>Coriobacteriia</taxon>
        <taxon>Coriobacteriales</taxon>
        <taxon>Atopobiaceae</taxon>
        <taxon>Lancefieldella</taxon>
    </lineage>
</organism>
<dbReference type="InterPro" id="IPR056792">
    <property type="entry name" value="PRC_RimM"/>
</dbReference>
<dbReference type="EMBL" id="CP097092">
    <property type="protein sequence ID" value="UQF78792.1"/>
    <property type="molecule type" value="Genomic_DNA"/>
</dbReference>
<dbReference type="Gene3D" id="2.30.30.240">
    <property type="entry name" value="PRC-barrel domain"/>
    <property type="match status" value="1"/>
</dbReference>
<protein>
    <submittedName>
        <fullName evidence="2">16S rRNA-processing protein</fullName>
    </submittedName>
</protein>
<evidence type="ECO:0000313" key="2">
    <source>
        <dbReference type="EMBL" id="UQF78792.1"/>
    </source>
</evidence>
<feature type="domain" description="Ribosome maturation factor RimM PRC barrel" evidence="1">
    <location>
        <begin position="84"/>
        <end position="147"/>
    </location>
</feature>
<evidence type="ECO:0000313" key="3">
    <source>
        <dbReference type="Proteomes" id="UP000831562"/>
    </source>
</evidence>
<dbReference type="Proteomes" id="UP000831562">
    <property type="component" value="Chromosome"/>
</dbReference>
<sequence>MTVPVHSLPSLIAEGMTVVPVPPALKGPRKFSVVSVESDDREGSLVTFEDVTTISDAEELIGKTLLVEEDCLPENFGLVNVSLLVGREVRDTEHGSLGEITEVLVGPTQNVWVIEGPFGQVLMPAVDEFIKDAPAEGSITVSIPHGLLRLGE</sequence>